<feature type="chain" id="PRO_5046918873" evidence="1">
    <location>
        <begin position="20"/>
        <end position="123"/>
    </location>
</feature>
<keyword evidence="4" id="KW-1185">Reference proteome</keyword>
<gene>
    <name evidence="3" type="ORF">NF557_16380</name>
</gene>
<accession>A0ABY4YIG8</accession>
<dbReference type="InterPro" id="IPR025637">
    <property type="entry name" value="DUF4333"/>
</dbReference>
<feature type="domain" description="DUF4333" evidence="2">
    <location>
        <begin position="18"/>
        <end position="94"/>
    </location>
</feature>
<evidence type="ECO:0000259" key="2">
    <source>
        <dbReference type="Pfam" id="PF14230"/>
    </source>
</evidence>
<dbReference type="PROSITE" id="PS51257">
    <property type="entry name" value="PROKAR_LIPOPROTEIN"/>
    <property type="match status" value="1"/>
</dbReference>
<proteinExistence type="predicted"/>
<dbReference type="EMBL" id="CP099490">
    <property type="protein sequence ID" value="USQ76143.1"/>
    <property type="molecule type" value="Genomic_DNA"/>
</dbReference>
<reference evidence="3" key="1">
    <citation type="submission" date="2022-06" db="EMBL/GenBank/DDBJ databases">
        <title>Ornithinimicrobium JY.X270.</title>
        <authorList>
            <person name="Huang Y."/>
        </authorList>
    </citation>
    <scope>NUCLEOTIDE SEQUENCE</scope>
    <source>
        <strain evidence="3">JY.X270</strain>
    </source>
</reference>
<protein>
    <submittedName>
        <fullName evidence="3">DUF4333 domain-containing protein</fullName>
    </submittedName>
</protein>
<evidence type="ECO:0000313" key="4">
    <source>
        <dbReference type="Proteomes" id="UP001056535"/>
    </source>
</evidence>
<evidence type="ECO:0000256" key="1">
    <source>
        <dbReference type="SAM" id="SignalP"/>
    </source>
</evidence>
<feature type="signal peptide" evidence="1">
    <location>
        <begin position="1"/>
        <end position="19"/>
    </location>
</feature>
<keyword evidence="1" id="KW-0732">Signal</keyword>
<evidence type="ECO:0000313" key="3">
    <source>
        <dbReference type="EMBL" id="USQ76143.1"/>
    </source>
</evidence>
<sequence length="123" mass="12784">MLIRSRRFRTVGALTAAVAALSGCGAKEVSASAVEQSVRDGMATQGVEMQSVSCPTGVAADIDATVVCAVEFWDEDALGEPVDRVRVVVTSVDGDKVRYRLEPLAVGVPDDAEATPDDAEATS</sequence>
<dbReference type="Pfam" id="PF14230">
    <property type="entry name" value="DUF4333"/>
    <property type="match status" value="1"/>
</dbReference>
<organism evidence="3 4">
    <name type="scientific">Ornithinimicrobium cryptoxanthini</name>
    <dbReference type="NCBI Taxonomy" id="2934161"/>
    <lineage>
        <taxon>Bacteria</taxon>
        <taxon>Bacillati</taxon>
        <taxon>Actinomycetota</taxon>
        <taxon>Actinomycetes</taxon>
        <taxon>Micrococcales</taxon>
        <taxon>Ornithinimicrobiaceae</taxon>
        <taxon>Ornithinimicrobium</taxon>
    </lineage>
</organism>
<name>A0ABY4YIG8_9MICO</name>
<dbReference type="RefSeq" id="WP_252620838.1">
    <property type="nucleotide sequence ID" value="NZ_CP099490.1"/>
</dbReference>
<dbReference type="Proteomes" id="UP001056535">
    <property type="component" value="Chromosome"/>
</dbReference>